<dbReference type="AlphaFoldDB" id="A0AAW3ZL20"/>
<dbReference type="EMBL" id="JACYTR010000013">
    <property type="protein sequence ID" value="MBD8525879.1"/>
    <property type="molecule type" value="Genomic_DNA"/>
</dbReference>
<reference evidence="2 3" key="1">
    <citation type="submission" date="2020-09" db="EMBL/GenBank/DDBJ databases">
        <title>Pseudoxanthomonas sp. CAU 1598 isolated from sand of Yaerae Beach.</title>
        <authorList>
            <person name="Kim W."/>
        </authorList>
    </citation>
    <scope>NUCLEOTIDE SEQUENCE [LARGE SCALE GENOMIC DNA]</scope>
    <source>
        <strain evidence="2 3">CAU 1598</strain>
    </source>
</reference>
<keyword evidence="3" id="KW-1185">Reference proteome</keyword>
<evidence type="ECO:0000256" key="1">
    <source>
        <dbReference type="SAM" id="MobiDB-lite"/>
    </source>
</evidence>
<dbReference type="Proteomes" id="UP000613768">
    <property type="component" value="Unassembled WGS sequence"/>
</dbReference>
<comment type="caution">
    <text evidence="2">The sequence shown here is derived from an EMBL/GenBank/DDBJ whole genome shotgun (WGS) entry which is preliminary data.</text>
</comment>
<feature type="region of interest" description="Disordered" evidence="1">
    <location>
        <begin position="395"/>
        <end position="414"/>
    </location>
</feature>
<organism evidence="2 3">
    <name type="scientific">Pseudomarimonas arenosa</name>
    <dbReference type="NCBI Taxonomy" id="2774145"/>
    <lineage>
        <taxon>Bacteria</taxon>
        <taxon>Pseudomonadati</taxon>
        <taxon>Pseudomonadota</taxon>
        <taxon>Gammaproteobacteria</taxon>
        <taxon>Lysobacterales</taxon>
        <taxon>Lysobacteraceae</taxon>
        <taxon>Pseudomarimonas</taxon>
    </lineage>
</organism>
<dbReference type="RefSeq" id="WP_192029297.1">
    <property type="nucleotide sequence ID" value="NZ_JACYTR010000013.1"/>
</dbReference>
<gene>
    <name evidence="2" type="ORF">IFO71_09000</name>
</gene>
<proteinExistence type="predicted"/>
<evidence type="ECO:0000313" key="3">
    <source>
        <dbReference type="Proteomes" id="UP000613768"/>
    </source>
</evidence>
<name>A0AAW3ZL20_9GAMM</name>
<evidence type="ECO:0000313" key="2">
    <source>
        <dbReference type="EMBL" id="MBD8525879.1"/>
    </source>
</evidence>
<sequence length="722" mass="77265">MPSTCNRREFVTTLFGIGGLALLPGSVRHALGNPNPRLKGAADLPLVRLRCVENVVQAGFCFGQALAPGVLPAGWQLHSDQTSLQTVVLNRWPDGSAKWVVLAGQVDLLAEQTLDLNLSRVPTVSASGLTEADLATALPTVLLGFAGHSVQLNSLLGIASQDLGGSWSAGRVRTVFAGPECSSWQYYAPLGDDPQLSAWFEVRLWRNQEVELLAWIENGRLQAPNPGSRAGLASLSIGGTQRYAGSLDIPHHARCLLASGRISHRSATTAAVEVLHDTEHWQGSGLVPSYYGQTPTNAALFGSLYTEYAPLNQGGFPAAMGSTGYHASIGLLPEWEAAFFTSGGDQRALQAVLANAAAAGRYAIHYRDETSNQPLRFSSYPHLCLSSTLSGVSSAGSSSTNHTTPANAGSAPPTWATSHHPSVGYLAYLLSGWQYFLQEIQFSATLGFLKQSDLTRQYSAGILRTDSGSNTTRGAAWSLRTLTQAACATPDDDPIRSELLASLAANVDYYHQRYIETPSCPQGFCTPYSDYSSGDGVYLHAAWMEDFLTAAFGYLLSLRLLTGPSAARLNTFFAWKAQSIVGRFGAQGSLTEYNYRDAAQYTIAVAPSDSVDWAGGSGPWYADFGALYADTLGHANESEPGDTLRGAYYPESTSYWGNLQPALAYAVTHRVPGAETAYQRMTGASNWAQILAGWNQTPVWGVRPSSAPFEVFSNGFEAEAAP</sequence>
<accession>A0AAW3ZL20</accession>
<protein>
    <submittedName>
        <fullName evidence="2">Uncharacterized protein</fullName>
    </submittedName>
</protein>